<evidence type="ECO:0000313" key="12">
    <source>
        <dbReference type="EMBL" id="ORY91295.1"/>
    </source>
</evidence>
<evidence type="ECO:0000313" key="13">
    <source>
        <dbReference type="Proteomes" id="UP000242180"/>
    </source>
</evidence>
<keyword evidence="5 8" id="KW-1133">Transmembrane helix</keyword>
<feature type="transmembrane region" description="Helical" evidence="8">
    <location>
        <begin position="42"/>
        <end position="66"/>
    </location>
</feature>
<proteinExistence type="inferred from homology"/>
<sequence length="939" mass="105610">MKRHKPPALPDSMFGWIIPLIKINQQQLVDNVGLDAVVMLQFIVMAIKLFSCCSFFGVVALIPISVTRGNITEANVTSTLDRLAITVLEDASHSLIAYLIFMYLFCFLTFFFLHQNFRTFLFLRSEYLLRLSKTLPCRSVMVTGIPRRLRTDEALADYYQHLGIGQVESAHVVRHIRNLNSLLKKRASALANLEKAYALYWGNPCPIPDYDPDRILDDAQLYQRVEMQQRAIEQDGNAIREQNATFLSGLVDLPGRLSHASGRKTRRPQIRPGWYNFCGKKVDMIDYYTEKFDDLDRQVCEARQSGEFEMTNVGFVTFQHMSSALIASQIAINPDPFNCRTMGAYEPRDVLWYNVIIRGRERLVRETLVWAVTILLSFFWIFPISAFSTLTSVDTLQRVFPKLVDAADDSPILQSIIQGLIPTLAVNIFMAILPLIFDALGHIQGIRARSAIAEATFSKYFFFLLFNVVLVFTIASTITKTIEELINHPAEVANLLGTTLPAVAPFFINYTILQGMLLMPMGLLLFGALIVRGFTHVFLCKTPRDYAQNRTPWSFDYGTGYPAPLLIFIIVLEYSTISPIILLFGAIYFCITYIVYKYQFLYVYFRPYDANGAAWNMVFPRVIVGMIIFQLTMIGLFVLKKYIVLGVLCVPLIVITVLFKLVMDAAYKKNCEHLPMQLLRDKVSRLPTHHDAAKETSSSKSHDTASTPPSLAATPATDSDNDSSDDDDSSHDDDQAKKLVDSASSAQNRWQRAVHFASSKASLQPQTSDAASLRPGQPLERSQSRHKRVVLDEDDYEAIPDRRTDYRQPPMMLNPGILDTGFKKYGNPALVGVLPQLWLPVKCPASGEIRQPLDRSKRLSSSQLHNERGQSSGHLASDLARMLRRAESAARHRAASTLTGIGGEESGSGSHHSNRSVVPVDTHSNRHEPLAKEDDNKAP</sequence>
<dbReference type="OrthoDB" id="1689567at2759"/>
<dbReference type="InterPro" id="IPR003864">
    <property type="entry name" value="CSC1/OSCA1-like_7TM"/>
</dbReference>
<dbReference type="Pfam" id="PF13967">
    <property type="entry name" value="RSN1_TM"/>
    <property type="match status" value="1"/>
</dbReference>
<feature type="compositionally biased region" description="Acidic residues" evidence="7">
    <location>
        <begin position="719"/>
        <end position="731"/>
    </location>
</feature>
<comment type="caution">
    <text evidence="12">The sequence shown here is derived from an EMBL/GenBank/DDBJ whole genome shotgun (WGS) entry which is preliminary data.</text>
</comment>
<evidence type="ECO:0000256" key="7">
    <source>
        <dbReference type="SAM" id="MobiDB-lite"/>
    </source>
</evidence>
<comment type="subcellular location">
    <subcellularLocation>
        <location evidence="1">Membrane</location>
        <topology evidence="1">Multi-pass membrane protein</topology>
    </subcellularLocation>
</comment>
<keyword evidence="13" id="KW-1185">Reference proteome</keyword>
<dbReference type="EMBL" id="MCGN01000011">
    <property type="protein sequence ID" value="ORY91295.1"/>
    <property type="molecule type" value="Genomic_DNA"/>
</dbReference>
<dbReference type="PANTHER" id="PTHR13018">
    <property type="entry name" value="PROBABLE MEMBRANE PROTEIN DUF221-RELATED"/>
    <property type="match status" value="1"/>
</dbReference>
<evidence type="ECO:0008006" key="14">
    <source>
        <dbReference type="Google" id="ProtNLM"/>
    </source>
</evidence>
<feature type="compositionally biased region" description="Low complexity" evidence="7">
    <location>
        <begin position="704"/>
        <end position="718"/>
    </location>
</feature>
<dbReference type="Pfam" id="PF14703">
    <property type="entry name" value="PHM7_cyt"/>
    <property type="match status" value="1"/>
</dbReference>
<feature type="transmembrane region" description="Helical" evidence="8">
    <location>
        <begin position="412"/>
        <end position="440"/>
    </location>
</feature>
<feature type="transmembrane region" description="Helical" evidence="8">
    <location>
        <begin position="617"/>
        <end position="637"/>
    </location>
</feature>
<keyword evidence="4 8" id="KW-0812">Transmembrane</keyword>
<feature type="region of interest" description="Disordered" evidence="7">
    <location>
        <begin position="852"/>
        <end position="939"/>
    </location>
</feature>
<protein>
    <recommendedName>
        <fullName evidence="14">DUF221-domain-containing protein</fullName>
    </recommendedName>
</protein>
<evidence type="ECO:0000259" key="9">
    <source>
        <dbReference type="Pfam" id="PF02714"/>
    </source>
</evidence>
<feature type="transmembrane region" description="Helical" evidence="8">
    <location>
        <begin position="577"/>
        <end position="596"/>
    </location>
</feature>
<dbReference type="AlphaFoldDB" id="A0A1X2H1J9"/>
<dbReference type="InParanoid" id="A0A1X2H1J9"/>
<evidence type="ECO:0000256" key="1">
    <source>
        <dbReference type="ARBA" id="ARBA00004141"/>
    </source>
</evidence>
<feature type="compositionally biased region" description="Polar residues" evidence="7">
    <location>
        <begin position="859"/>
        <end position="874"/>
    </location>
</feature>
<evidence type="ECO:0000259" key="10">
    <source>
        <dbReference type="Pfam" id="PF13967"/>
    </source>
</evidence>
<comment type="similarity">
    <text evidence="2">Belongs to the CSC1 (TC 1.A.17) family.</text>
</comment>
<evidence type="ECO:0000256" key="8">
    <source>
        <dbReference type="SAM" id="Phobius"/>
    </source>
</evidence>
<dbReference type="InterPro" id="IPR032880">
    <property type="entry name" value="CSC1/OSCA1-like_N"/>
</dbReference>
<evidence type="ECO:0000256" key="3">
    <source>
        <dbReference type="ARBA" id="ARBA00022448"/>
    </source>
</evidence>
<dbReference type="STRING" id="13706.A0A1X2H1J9"/>
<feature type="transmembrane region" description="Helical" evidence="8">
    <location>
        <begin position="460"/>
        <end position="479"/>
    </location>
</feature>
<keyword evidence="3" id="KW-0813">Transport</keyword>
<feature type="compositionally biased region" description="Basic and acidic residues" evidence="7">
    <location>
        <begin position="923"/>
        <end position="939"/>
    </location>
</feature>
<evidence type="ECO:0000256" key="6">
    <source>
        <dbReference type="ARBA" id="ARBA00023136"/>
    </source>
</evidence>
<gene>
    <name evidence="12" type="ORF">BCR43DRAFT_498850</name>
</gene>
<feature type="transmembrane region" description="Helical" evidence="8">
    <location>
        <begin position="643"/>
        <end position="663"/>
    </location>
</feature>
<feature type="region of interest" description="Disordered" evidence="7">
    <location>
        <begin position="689"/>
        <end position="787"/>
    </location>
</feature>
<dbReference type="Pfam" id="PF02714">
    <property type="entry name" value="RSN1_7TM"/>
    <property type="match status" value="1"/>
</dbReference>
<feature type="transmembrane region" description="Helical" evidence="8">
    <location>
        <begin position="552"/>
        <end position="571"/>
    </location>
</feature>
<dbReference type="GO" id="GO:0005886">
    <property type="term" value="C:plasma membrane"/>
    <property type="evidence" value="ECO:0007669"/>
    <property type="project" value="TreeGrafter"/>
</dbReference>
<dbReference type="InterPro" id="IPR045122">
    <property type="entry name" value="Csc1-like"/>
</dbReference>
<dbReference type="InterPro" id="IPR027815">
    <property type="entry name" value="CSC1/OSCA1-like_cyt"/>
</dbReference>
<evidence type="ECO:0000256" key="2">
    <source>
        <dbReference type="ARBA" id="ARBA00007779"/>
    </source>
</evidence>
<reference evidence="12 13" key="1">
    <citation type="submission" date="2016-07" db="EMBL/GenBank/DDBJ databases">
        <title>Pervasive Adenine N6-methylation of Active Genes in Fungi.</title>
        <authorList>
            <consortium name="DOE Joint Genome Institute"/>
            <person name="Mondo S.J."/>
            <person name="Dannebaum R.O."/>
            <person name="Kuo R.C."/>
            <person name="Labutti K."/>
            <person name="Haridas S."/>
            <person name="Kuo A."/>
            <person name="Salamov A."/>
            <person name="Ahrendt S.R."/>
            <person name="Lipzen A."/>
            <person name="Sullivan W."/>
            <person name="Andreopoulos W.B."/>
            <person name="Clum A."/>
            <person name="Lindquist E."/>
            <person name="Daum C."/>
            <person name="Ramamoorthy G.K."/>
            <person name="Gryganskyi A."/>
            <person name="Culley D."/>
            <person name="Magnuson J.K."/>
            <person name="James T.Y."/>
            <person name="O'Malley M.A."/>
            <person name="Stajich J.E."/>
            <person name="Spatafora J.W."/>
            <person name="Visel A."/>
            <person name="Grigoriev I.V."/>
        </authorList>
    </citation>
    <scope>NUCLEOTIDE SEQUENCE [LARGE SCALE GENOMIC DNA]</scope>
    <source>
        <strain evidence="12 13">NRRL 2496</strain>
    </source>
</reference>
<name>A0A1X2H1J9_SYNRA</name>
<feature type="compositionally biased region" description="Polar residues" evidence="7">
    <location>
        <begin position="759"/>
        <end position="770"/>
    </location>
</feature>
<dbReference type="GO" id="GO:0005227">
    <property type="term" value="F:calcium-activated cation channel activity"/>
    <property type="evidence" value="ECO:0007669"/>
    <property type="project" value="InterPro"/>
</dbReference>
<accession>A0A1X2H1J9</accession>
<feature type="transmembrane region" description="Helical" evidence="8">
    <location>
        <begin position="368"/>
        <end position="392"/>
    </location>
</feature>
<dbReference type="OMA" id="DAFMMLQ"/>
<evidence type="ECO:0000256" key="4">
    <source>
        <dbReference type="ARBA" id="ARBA00022692"/>
    </source>
</evidence>
<organism evidence="12 13">
    <name type="scientific">Syncephalastrum racemosum</name>
    <name type="common">Filamentous fungus</name>
    <dbReference type="NCBI Taxonomy" id="13706"/>
    <lineage>
        <taxon>Eukaryota</taxon>
        <taxon>Fungi</taxon>
        <taxon>Fungi incertae sedis</taxon>
        <taxon>Mucoromycota</taxon>
        <taxon>Mucoromycotina</taxon>
        <taxon>Mucoromycetes</taxon>
        <taxon>Mucorales</taxon>
        <taxon>Syncephalastraceae</taxon>
        <taxon>Syncephalastrum</taxon>
    </lineage>
</organism>
<feature type="domain" description="CSC1/OSCA1-like cytosolic" evidence="11">
    <location>
        <begin position="138"/>
        <end position="354"/>
    </location>
</feature>
<keyword evidence="6 8" id="KW-0472">Membrane</keyword>
<dbReference type="PANTHER" id="PTHR13018:SF5">
    <property type="entry name" value="RE44586P"/>
    <property type="match status" value="1"/>
</dbReference>
<dbReference type="FunCoup" id="A0A1X2H1J9">
    <property type="interactions" value="101"/>
</dbReference>
<dbReference type="Proteomes" id="UP000242180">
    <property type="component" value="Unassembled WGS sequence"/>
</dbReference>
<feature type="domain" description="CSC1/OSCA1-like 7TM region" evidence="9">
    <location>
        <begin position="365"/>
        <end position="637"/>
    </location>
</feature>
<feature type="domain" description="CSC1/OSCA1-like N-terminal transmembrane" evidence="10">
    <location>
        <begin position="4"/>
        <end position="115"/>
    </location>
</feature>
<evidence type="ECO:0000259" key="11">
    <source>
        <dbReference type="Pfam" id="PF14703"/>
    </source>
</evidence>
<evidence type="ECO:0000256" key="5">
    <source>
        <dbReference type="ARBA" id="ARBA00022989"/>
    </source>
</evidence>
<feature type="transmembrane region" description="Helical" evidence="8">
    <location>
        <begin position="95"/>
        <end position="114"/>
    </location>
</feature>
<feature type="transmembrane region" description="Helical" evidence="8">
    <location>
        <begin position="507"/>
        <end position="531"/>
    </location>
</feature>